<dbReference type="GO" id="GO:0015245">
    <property type="term" value="F:fatty acid transmembrane transporter activity"/>
    <property type="evidence" value="ECO:0007669"/>
    <property type="project" value="TreeGrafter"/>
</dbReference>
<evidence type="ECO:0000256" key="1">
    <source>
        <dbReference type="ARBA" id="ARBA00004370"/>
    </source>
</evidence>
<feature type="transmembrane region" description="Helical" evidence="7">
    <location>
        <begin position="288"/>
        <end position="307"/>
    </location>
</feature>
<dbReference type="GO" id="GO:0009706">
    <property type="term" value="C:chloroplast inner membrane"/>
    <property type="evidence" value="ECO:0007669"/>
    <property type="project" value="TreeGrafter"/>
</dbReference>
<feature type="region of interest" description="Disordered" evidence="6">
    <location>
        <begin position="16"/>
        <end position="48"/>
    </location>
</feature>
<name>A0AAP0BCT0_9ASPA</name>
<evidence type="ECO:0000256" key="5">
    <source>
        <dbReference type="ARBA" id="ARBA00023136"/>
    </source>
</evidence>
<dbReference type="Pfam" id="PF03647">
    <property type="entry name" value="Tmemb_14"/>
    <property type="match status" value="1"/>
</dbReference>
<comment type="caution">
    <text evidence="8">The sequence shown here is derived from an EMBL/GenBank/DDBJ whole genome shotgun (WGS) entry which is preliminary data.</text>
</comment>
<dbReference type="InterPro" id="IPR044890">
    <property type="entry name" value="TMEM14_sf"/>
</dbReference>
<keyword evidence="4 7" id="KW-1133">Transmembrane helix</keyword>
<dbReference type="AlphaFoldDB" id="A0AAP0BCT0"/>
<keyword evidence="5 7" id="KW-0472">Membrane</keyword>
<gene>
    <name evidence="8" type="ORF">KSP39_PZI013914</name>
</gene>
<accession>A0AAP0BCT0</accession>
<evidence type="ECO:0000256" key="7">
    <source>
        <dbReference type="SAM" id="Phobius"/>
    </source>
</evidence>
<sequence>MAASFITFISPLKPNPSSALHREANPRRLSRSSLSPLPRSEPVAVGRSDLRQSSLSKRNFENRLILFYRRLPRLVPFTAHEESNLSDIEVEKERELKFKEDESQEAWKLALKSFKEEAKKMKELSQDAYEVYSKRAIEILKETSEALKIQADKANHDFGIIAKEISQESQVYLSIAAENSPESIKDIVETFASSSSEIKEGSAVRDFYFGIPYGAFLAAGGFLNFMLTGSIPAIRFGVILGSSLLALSISSLRSWKRGQSSELFLKGQTAIATVIFIREWRLFFKIRSFPTLLMTLLSGAMVAFYLYQIMIDDCSEVPPSSQHSEK</sequence>
<evidence type="ECO:0000256" key="3">
    <source>
        <dbReference type="ARBA" id="ARBA00022692"/>
    </source>
</evidence>
<keyword evidence="9" id="KW-1185">Reference proteome</keyword>
<dbReference type="PANTHER" id="PTHR12668:SF43">
    <property type="entry name" value="TRANSMEMBRANE PROTEIN 14 HOMOLOG"/>
    <property type="match status" value="1"/>
</dbReference>
<comment type="subcellular location">
    <subcellularLocation>
        <location evidence="1">Membrane</location>
    </subcellularLocation>
</comment>
<evidence type="ECO:0008006" key="10">
    <source>
        <dbReference type="Google" id="ProtNLM"/>
    </source>
</evidence>
<proteinExistence type="inferred from homology"/>
<feature type="transmembrane region" description="Helical" evidence="7">
    <location>
        <begin position="233"/>
        <end position="252"/>
    </location>
</feature>
<comment type="similarity">
    <text evidence="2">Belongs to the TMEM14 family.</text>
</comment>
<feature type="transmembrane region" description="Helical" evidence="7">
    <location>
        <begin position="207"/>
        <end position="227"/>
    </location>
</feature>
<evidence type="ECO:0000256" key="2">
    <source>
        <dbReference type="ARBA" id="ARBA00007590"/>
    </source>
</evidence>
<dbReference type="Gene3D" id="1.10.10.1740">
    <property type="entry name" value="Transmembrane protein 14-like"/>
    <property type="match status" value="1"/>
</dbReference>
<protein>
    <recommendedName>
        <fullName evidence="10">Protein FATTY ACID EXPORT 3, chloroplastic</fullName>
    </recommendedName>
</protein>
<dbReference type="EMBL" id="JBBWWQ010000011">
    <property type="protein sequence ID" value="KAK8935887.1"/>
    <property type="molecule type" value="Genomic_DNA"/>
</dbReference>
<evidence type="ECO:0000313" key="8">
    <source>
        <dbReference type="EMBL" id="KAK8935887.1"/>
    </source>
</evidence>
<evidence type="ECO:0000313" key="9">
    <source>
        <dbReference type="Proteomes" id="UP001418222"/>
    </source>
</evidence>
<dbReference type="InterPro" id="IPR005349">
    <property type="entry name" value="TMEM14"/>
</dbReference>
<dbReference type="Proteomes" id="UP001418222">
    <property type="component" value="Unassembled WGS sequence"/>
</dbReference>
<reference evidence="8 9" key="1">
    <citation type="journal article" date="2022" name="Nat. Plants">
        <title>Genomes of leafy and leafless Platanthera orchids illuminate the evolution of mycoheterotrophy.</title>
        <authorList>
            <person name="Li M.H."/>
            <person name="Liu K.W."/>
            <person name="Li Z."/>
            <person name="Lu H.C."/>
            <person name="Ye Q.L."/>
            <person name="Zhang D."/>
            <person name="Wang J.Y."/>
            <person name="Li Y.F."/>
            <person name="Zhong Z.M."/>
            <person name="Liu X."/>
            <person name="Yu X."/>
            <person name="Liu D.K."/>
            <person name="Tu X.D."/>
            <person name="Liu B."/>
            <person name="Hao Y."/>
            <person name="Liao X.Y."/>
            <person name="Jiang Y.T."/>
            <person name="Sun W.H."/>
            <person name="Chen J."/>
            <person name="Chen Y.Q."/>
            <person name="Ai Y."/>
            <person name="Zhai J.W."/>
            <person name="Wu S.S."/>
            <person name="Zhou Z."/>
            <person name="Hsiao Y.Y."/>
            <person name="Wu W.L."/>
            <person name="Chen Y.Y."/>
            <person name="Lin Y.F."/>
            <person name="Hsu J.L."/>
            <person name="Li C.Y."/>
            <person name="Wang Z.W."/>
            <person name="Zhao X."/>
            <person name="Zhong W.Y."/>
            <person name="Ma X.K."/>
            <person name="Ma L."/>
            <person name="Huang J."/>
            <person name="Chen G.Z."/>
            <person name="Huang M.Z."/>
            <person name="Huang L."/>
            <person name="Peng D.H."/>
            <person name="Luo Y.B."/>
            <person name="Zou S.Q."/>
            <person name="Chen S.P."/>
            <person name="Lan S."/>
            <person name="Tsai W.C."/>
            <person name="Van de Peer Y."/>
            <person name="Liu Z.J."/>
        </authorList>
    </citation>
    <scope>NUCLEOTIDE SEQUENCE [LARGE SCALE GENOMIC DNA]</scope>
    <source>
        <strain evidence="8">Lor287</strain>
    </source>
</reference>
<organism evidence="8 9">
    <name type="scientific">Platanthera zijinensis</name>
    <dbReference type="NCBI Taxonomy" id="2320716"/>
    <lineage>
        <taxon>Eukaryota</taxon>
        <taxon>Viridiplantae</taxon>
        <taxon>Streptophyta</taxon>
        <taxon>Embryophyta</taxon>
        <taxon>Tracheophyta</taxon>
        <taxon>Spermatophyta</taxon>
        <taxon>Magnoliopsida</taxon>
        <taxon>Liliopsida</taxon>
        <taxon>Asparagales</taxon>
        <taxon>Orchidaceae</taxon>
        <taxon>Orchidoideae</taxon>
        <taxon>Orchideae</taxon>
        <taxon>Orchidinae</taxon>
        <taxon>Platanthera</taxon>
    </lineage>
</organism>
<feature type="compositionally biased region" description="Low complexity" evidence="6">
    <location>
        <begin position="31"/>
        <end position="40"/>
    </location>
</feature>
<evidence type="ECO:0000256" key="6">
    <source>
        <dbReference type="SAM" id="MobiDB-lite"/>
    </source>
</evidence>
<keyword evidence="3 7" id="KW-0812">Transmembrane</keyword>
<evidence type="ECO:0000256" key="4">
    <source>
        <dbReference type="ARBA" id="ARBA00022989"/>
    </source>
</evidence>
<dbReference type="PANTHER" id="PTHR12668">
    <property type="entry name" value="TRANSMEMBRANE PROTEIN 14, 15"/>
    <property type="match status" value="1"/>
</dbReference>